<reference evidence="1" key="2">
    <citation type="submission" date="2015-03" db="UniProtKB">
        <authorList>
            <consortium name="EnsemblPlants"/>
        </authorList>
    </citation>
    <scope>IDENTIFICATION</scope>
</reference>
<dbReference type="Proteomes" id="UP000026960">
    <property type="component" value="Chromosome 3"/>
</dbReference>
<accession>A0A0D3FII5</accession>
<reference evidence="1" key="1">
    <citation type="journal article" date="2009" name="Rice">
        <title>De Novo Next Generation Sequencing of Plant Genomes.</title>
        <authorList>
            <person name="Rounsley S."/>
            <person name="Marri P.R."/>
            <person name="Yu Y."/>
            <person name="He R."/>
            <person name="Sisneros N."/>
            <person name="Goicoechea J.L."/>
            <person name="Lee S.J."/>
            <person name="Angelova A."/>
            <person name="Kudrna D."/>
            <person name="Luo M."/>
            <person name="Affourtit J."/>
            <person name="Desany B."/>
            <person name="Knight J."/>
            <person name="Niazi F."/>
            <person name="Egholm M."/>
            <person name="Wing R.A."/>
        </authorList>
    </citation>
    <scope>NUCLEOTIDE SEQUENCE [LARGE SCALE GENOMIC DNA]</scope>
    <source>
        <strain evidence="1">cv. IRGC 105608</strain>
    </source>
</reference>
<protein>
    <submittedName>
        <fullName evidence="1">Uncharacterized protein</fullName>
    </submittedName>
</protein>
<sequence length="172" mass="19216">MSTSGCRRRSLGTSAFFDKRAAEGHNLAIVEDLAARLTIVLLAPTPLWSANSYGQKFCAPPPMKVWQFMRNDENLVCLLHRRGFAPVMRSPQPVLAPLAPCRHPILQIKWSDAGCNGVFLLQEPRHTITGRSTNMTMGMSGLASVKRPPRPCQERQQYEEEAAMMRIGVRGR</sequence>
<proteinExistence type="predicted"/>
<organism evidence="1">
    <name type="scientific">Oryza barthii</name>
    <dbReference type="NCBI Taxonomy" id="65489"/>
    <lineage>
        <taxon>Eukaryota</taxon>
        <taxon>Viridiplantae</taxon>
        <taxon>Streptophyta</taxon>
        <taxon>Embryophyta</taxon>
        <taxon>Tracheophyta</taxon>
        <taxon>Spermatophyta</taxon>
        <taxon>Magnoliopsida</taxon>
        <taxon>Liliopsida</taxon>
        <taxon>Poales</taxon>
        <taxon>Poaceae</taxon>
        <taxon>BOP clade</taxon>
        <taxon>Oryzoideae</taxon>
        <taxon>Oryzeae</taxon>
        <taxon>Oryzinae</taxon>
        <taxon>Oryza</taxon>
    </lineage>
</organism>
<keyword evidence="2" id="KW-1185">Reference proteome</keyword>
<evidence type="ECO:0000313" key="1">
    <source>
        <dbReference type="EnsemblPlants" id="OBART03G17440.1"/>
    </source>
</evidence>
<dbReference type="AlphaFoldDB" id="A0A0D3FII5"/>
<dbReference type="Gramene" id="OBART03G17440.1">
    <property type="protein sequence ID" value="OBART03G17440.1"/>
    <property type="gene ID" value="OBART03G17440"/>
</dbReference>
<evidence type="ECO:0000313" key="2">
    <source>
        <dbReference type="Proteomes" id="UP000026960"/>
    </source>
</evidence>
<dbReference type="EnsemblPlants" id="OBART03G17440.1">
    <property type="protein sequence ID" value="OBART03G17440.1"/>
    <property type="gene ID" value="OBART03G17440"/>
</dbReference>
<dbReference type="PaxDb" id="65489-OBART03G17440.1"/>
<dbReference type="HOGENOM" id="CLU_1799545_0_0_1"/>
<name>A0A0D3FII5_9ORYZ</name>